<gene>
    <name evidence="2" type="ORF">RFULGI_LOCUS9975</name>
</gene>
<dbReference type="AlphaFoldDB" id="A0A9N9HKE1"/>
<dbReference type="Pfam" id="PF11937">
    <property type="entry name" value="DUF3455"/>
    <property type="match status" value="1"/>
</dbReference>
<evidence type="ECO:0000313" key="3">
    <source>
        <dbReference type="Proteomes" id="UP000789396"/>
    </source>
</evidence>
<feature type="non-terminal residue" evidence="2">
    <location>
        <position position="70"/>
    </location>
</feature>
<evidence type="ECO:0000313" key="2">
    <source>
        <dbReference type="EMBL" id="CAG8690389.1"/>
    </source>
</evidence>
<dbReference type="OrthoDB" id="1859733at2759"/>
<dbReference type="Proteomes" id="UP000789396">
    <property type="component" value="Unassembled WGS sequence"/>
</dbReference>
<comment type="caution">
    <text evidence="2">The sequence shown here is derived from an EMBL/GenBank/DDBJ whole genome shotgun (WGS) entry which is preliminary data.</text>
</comment>
<accession>A0A9N9HKE1</accession>
<dbReference type="EMBL" id="CAJVPZ010018799">
    <property type="protein sequence ID" value="CAG8690389.1"/>
    <property type="molecule type" value="Genomic_DNA"/>
</dbReference>
<organism evidence="2 3">
    <name type="scientific">Racocetra fulgida</name>
    <dbReference type="NCBI Taxonomy" id="60492"/>
    <lineage>
        <taxon>Eukaryota</taxon>
        <taxon>Fungi</taxon>
        <taxon>Fungi incertae sedis</taxon>
        <taxon>Mucoromycota</taxon>
        <taxon>Glomeromycotina</taxon>
        <taxon>Glomeromycetes</taxon>
        <taxon>Diversisporales</taxon>
        <taxon>Gigasporaceae</taxon>
        <taxon>Racocetra</taxon>
    </lineage>
</organism>
<protein>
    <submittedName>
        <fullName evidence="2">18347_t:CDS:1</fullName>
    </submittedName>
</protein>
<feature type="region of interest" description="Disordered" evidence="1">
    <location>
        <begin position="21"/>
        <end position="42"/>
    </location>
</feature>
<name>A0A9N9HKE1_9GLOM</name>
<proteinExistence type="predicted"/>
<dbReference type="InterPro" id="IPR021851">
    <property type="entry name" value="DUF3455"/>
</dbReference>
<sequence length="70" mass="7466">ITWKSIILEDTSLVITKVTNSSASPDGPANIPWLQTQTTSTQGNGSFSNITFVLRINTKGGVAPSEDKCK</sequence>
<reference evidence="2" key="1">
    <citation type="submission" date="2021-06" db="EMBL/GenBank/DDBJ databases">
        <authorList>
            <person name="Kallberg Y."/>
            <person name="Tangrot J."/>
            <person name="Rosling A."/>
        </authorList>
    </citation>
    <scope>NUCLEOTIDE SEQUENCE</scope>
    <source>
        <strain evidence="2">IN212</strain>
    </source>
</reference>
<evidence type="ECO:0000256" key="1">
    <source>
        <dbReference type="SAM" id="MobiDB-lite"/>
    </source>
</evidence>
<keyword evidence="3" id="KW-1185">Reference proteome</keyword>